<evidence type="ECO:0000256" key="2">
    <source>
        <dbReference type="ARBA" id="ARBA00005986"/>
    </source>
</evidence>
<dbReference type="InterPro" id="IPR011008">
    <property type="entry name" value="Dimeric_a/b-barrel"/>
</dbReference>
<dbReference type="EMBL" id="JAPEUV010000069">
    <property type="protein sequence ID" value="KAJ4334895.1"/>
    <property type="molecule type" value="Genomic_DNA"/>
</dbReference>
<dbReference type="Pfam" id="PF00724">
    <property type="entry name" value="Oxidored_FMN"/>
    <property type="match status" value="1"/>
</dbReference>
<accession>A0A9W8WWI4</accession>
<dbReference type="PANTHER" id="PTHR43656:SF2">
    <property type="entry name" value="BINDING OXIDOREDUCTASE, PUTATIVE (AFU_ORTHOLOGUE AFUA_2G08260)-RELATED"/>
    <property type="match status" value="1"/>
</dbReference>
<dbReference type="InterPro" id="IPR013785">
    <property type="entry name" value="Aldolase_TIM"/>
</dbReference>
<comment type="similarity">
    <text evidence="2">Belongs to the tpcK family.</text>
</comment>
<keyword evidence="5" id="KW-0560">Oxidoreductase</keyword>
<dbReference type="Gene3D" id="3.20.20.70">
    <property type="entry name" value="Aldolase class I"/>
    <property type="match status" value="1"/>
</dbReference>
<evidence type="ECO:0000313" key="9">
    <source>
        <dbReference type="Proteomes" id="UP001140562"/>
    </source>
</evidence>
<dbReference type="SUPFAM" id="SSF51395">
    <property type="entry name" value="FMN-linked oxidoreductases"/>
    <property type="match status" value="1"/>
</dbReference>
<keyword evidence="4" id="KW-0288">FMN</keyword>
<organism evidence="8 9">
    <name type="scientific">Didymella glomerata</name>
    <dbReference type="NCBI Taxonomy" id="749621"/>
    <lineage>
        <taxon>Eukaryota</taxon>
        <taxon>Fungi</taxon>
        <taxon>Dikarya</taxon>
        <taxon>Ascomycota</taxon>
        <taxon>Pezizomycotina</taxon>
        <taxon>Dothideomycetes</taxon>
        <taxon>Pleosporomycetidae</taxon>
        <taxon>Pleosporales</taxon>
        <taxon>Pleosporineae</taxon>
        <taxon>Didymellaceae</taxon>
        <taxon>Didymella</taxon>
    </lineage>
</organism>
<dbReference type="Proteomes" id="UP001140562">
    <property type="component" value="Unassembled WGS sequence"/>
</dbReference>
<comment type="similarity">
    <text evidence="1">Belongs to the NADH:flavin oxidoreductase/NADH oxidase family.</text>
</comment>
<sequence length="555" mass="60996">MALTILMFYTRRPDFTPAQYREHMESKYLPIVKEVMGCQIPVMTTLRYVERCGSGFGDRLGATLASKYRNDENAPVLLVGYPKDLGWDAMVEMSFKDDLHLMQGYAATNSAEGQRIRDAEEEFTVPDAMEVVLMDRVFLTDRKEDEEESAMRKCKNGVVFPNRLVKAAMAEDMAKNADPGEEHIAAYSRWGSGGWGSLLTGNVEVSSRYRGSFGSVVAKPSIPESTRKVWERWASASQEEGTPTLVQLVHPGRQSLPKAGDRGFFEPTIAPSPVPLNIGSGLLERAVQKIAFGTPREMTVADIEEVIDQFAYAAKVSYEAGFKGVELHGAHGYLLSTFLTARTNLRADDYGGTPAKRARIVIEVIRAIRKVVPASFCVGMKINSADVGGNESLEESLEQVGLIAAEQIDFLEISGGSYEKPRMAAGDGGTRSEKREAFFLDYAAAVRERYPNIILMVTGGSRSRAGMEAALQSGACDLVGIGRPAAVWPHLPKEILLNEKVEETAAVKKLTTLRLPWLLRMIPIKFIGAGADTMYYAKQIQAFALGRIPQPPPSH</sequence>
<dbReference type="InterPro" id="IPR009799">
    <property type="entry name" value="EthD_dom"/>
</dbReference>
<dbReference type="AlphaFoldDB" id="A0A9W8WWI4"/>
<dbReference type="SUPFAM" id="SSF54909">
    <property type="entry name" value="Dimeric alpha+beta barrel"/>
    <property type="match status" value="1"/>
</dbReference>
<gene>
    <name evidence="8" type="ORF">N0V87_006490</name>
</gene>
<evidence type="ECO:0000313" key="8">
    <source>
        <dbReference type="EMBL" id="KAJ4334895.1"/>
    </source>
</evidence>
<reference evidence="8" key="1">
    <citation type="submission" date="2022-10" db="EMBL/GenBank/DDBJ databases">
        <title>Tapping the CABI collections for fungal endophytes: first genome assemblies for Collariella, Neodidymelliopsis, Ascochyta clinopodiicola, Didymella pomorum, Didymosphaeria variabile, Neocosmospora piperis and Neocucurbitaria cava.</title>
        <authorList>
            <person name="Hill R."/>
        </authorList>
    </citation>
    <scope>NUCLEOTIDE SEQUENCE</scope>
    <source>
        <strain evidence="8">IMI 360193</strain>
    </source>
</reference>
<proteinExistence type="inferred from homology"/>
<evidence type="ECO:0000259" key="6">
    <source>
        <dbReference type="Pfam" id="PF00724"/>
    </source>
</evidence>
<dbReference type="InterPro" id="IPR001155">
    <property type="entry name" value="OxRdtase_FMN_N"/>
</dbReference>
<evidence type="ECO:0000256" key="4">
    <source>
        <dbReference type="ARBA" id="ARBA00022643"/>
    </source>
</evidence>
<comment type="caution">
    <text evidence="8">The sequence shown here is derived from an EMBL/GenBank/DDBJ whole genome shotgun (WGS) entry which is preliminary data.</text>
</comment>
<evidence type="ECO:0000259" key="7">
    <source>
        <dbReference type="Pfam" id="PF07110"/>
    </source>
</evidence>
<keyword evidence="3" id="KW-0285">Flavoprotein</keyword>
<feature type="domain" description="NADH:flavin oxidoreductase/NADH oxidase N-terminal" evidence="6">
    <location>
        <begin position="160"/>
        <end position="495"/>
    </location>
</feature>
<dbReference type="InterPro" id="IPR051799">
    <property type="entry name" value="NADH_flavin_oxidoreductase"/>
</dbReference>
<evidence type="ECO:0000256" key="3">
    <source>
        <dbReference type="ARBA" id="ARBA00022630"/>
    </source>
</evidence>
<dbReference type="OrthoDB" id="1663137at2759"/>
<evidence type="ECO:0000256" key="5">
    <source>
        <dbReference type="ARBA" id="ARBA00023002"/>
    </source>
</evidence>
<name>A0A9W8WWI4_9PLEO</name>
<dbReference type="GO" id="GO:0016491">
    <property type="term" value="F:oxidoreductase activity"/>
    <property type="evidence" value="ECO:0007669"/>
    <property type="project" value="UniProtKB-KW"/>
</dbReference>
<evidence type="ECO:0000256" key="1">
    <source>
        <dbReference type="ARBA" id="ARBA00005979"/>
    </source>
</evidence>
<protein>
    <submittedName>
        <fullName evidence="8">Uncharacterized protein</fullName>
    </submittedName>
</protein>
<dbReference type="Gene3D" id="3.30.70.100">
    <property type="match status" value="1"/>
</dbReference>
<dbReference type="GO" id="GO:0010181">
    <property type="term" value="F:FMN binding"/>
    <property type="evidence" value="ECO:0007669"/>
    <property type="project" value="InterPro"/>
</dbReference>
<dbReference type="Pfam" id="PF07110">
    <property type="entry name" value="EthD"/>
    <property type="match status" value="1"/>
</dbReference>
<feature type="domain" description="EthD" evidence="7">
    <location>
        <begin position="12"/>
        <end position="124"/>
    </location>
</feature>
<dbReference type="PANTHER" id="PTHR43656">
    <property type="entry name" value="BINDING OXIDOREDUCTASE, PUTATIVE (AFU_ORTHOLOGUE AFUA_2G08260)-RELATED"/>
    <property type="match status" value="1"/>
</dbReference>
<keyword evidence="9" id="KW-1185">Reference proteome</keyword>